<name>A0ABX0XMU6_9SPHN</name>
<sequence length="237" mass="26017">MTYVEGFLTPVPTAKKDAYVAHANEAVPLFKEFGATRMVEAWGEDVARGKLNDLWMAVNAAEDETVVFSWIEYPDKATRDAAVQRIMTDPRMEEVGKSMPFDGKRMMWGGFDSVSDAGRGTGTGYVDGVVVPIAGNARDAYASFSRAVADPFIEHGALRVMDAVADDVSRGEHTDFFRAVLAEGEEVPAFGWVEWPDKATRDAGWEKVMADERMNGQDAPFDGKRMIFGGFTPIVDA</sequence>
<dbReference type="Proteomes" id="UP000734218">
    <property type="component" value="Unassembled WGS sequence"/>
</dbReference>
<dbReference type="Gene3D" id="3.30.70.100">
    <property type="match status" value="2"/>
</dbReference>
<comment type="caution">
    <text evidence="1">The sequence shown here is derived from an EMBL/GenBank/DDBJ whole genome shotgun (WGS) entry which is preliminary data.</text>
</comment>
<dbReference type="RefSeq" id="WP_167954636.1">
    <property type="nucleotide sequence ID" value="NZ_JAATJE010000002.1"/>
</dbReference>
<keyword evidence="2" id="KW-1185">Reference proteome</keyword>
<dbReference type="InterPro" id="IPR011008">
    <property type="entry name" value="Dimeric_a/b-barrel"/>
</dbReference>
<proteinExistence type="predicted"/>
<gene>
    <name evidence="1" type="ORF">GGR88_002078</name>
</gene>
<accession>A0ABX0XMU6</accession>
<reference evidence="1 2" key="1">
    <citation type="submission" date="2020-03" db="EMBL/GenBank/DDBJ databases">
        <title>Genomic Encyclopedia of Type Strains, Phase IV (KMG-IV): sequencing the most valuable type-strain genomes for metagenomic binning, comparative biology and taxonomic classification.</title>
        <authorList>
            <person name="Goeker M."/>
        </authorList>
    </citation>
    <scope>NUCLEOTIDE SEQUENCE [LARGE SCALE GENOMIC DNA]</scope>
    <source>
        <strain evidence="1 2">DSM 27651</strain>
    </source>
</reference>
<dbReference type="InterPro" id="IPR009874">
    <property type="entry name" value="DUF1428"/>
</dbReference>
<dbReference type="SUPFAM" id="SSF54909">
    <property type="entry name" value="Dimeric alpha+beta barrel"/>
    <property type="match status" value="2"/>
</dbReference>
<evidence type="ECO:0000313" key="1">
    <source>
        <dbReference type="EMBL" id="NJC34564.1"/>
    </source>
</evidence>
<organism evidence="1 2">
    <name type="scientific">Sphingomonas jejuensis</name>
    <dbReference type="NCBI Taxonomy" id="904715"/>
    <lineage>
        <taxon>Bacteria</taxon>
        <taxon>Pseudomonadati</taxon>
        <taxon>Pseudomonadota</taxon>
        <taxon>Alphaproteobacteria</taxon>
        <taxon>Sphingomonadales</taxon>
        <taxon>Sphingomonadaceae</taxon>
        <taxon>Sphingomonas</taxon>
    </lineage>
</organism>
<dbReference type="Pfam" id="PF07237">
    <property type="entry name" value="DUF1428"/>
    <property type="match status" value="2"/>
</dbReference>
<dbReference type="EMBL" id="JAATJE010000002">
    <property type="protein sequence ID" value="NJC34564.1"/>
    <property type="molecule type" value="Genomic_DNA"/>
</dbReference>
<evidence type="ECO:0000313" key="2">
    <source>
        <dbReference type="Proteomes" id="UP000734218"/>
    </source>
</evidence>
<protein>
    <submittedName>
        <fullName evidence="1">Uncharacterized protein YbaA (DUF1428 family)</fullName>
    </submittedName>
</protein>